<sequence length="87" mass="9716">MTGLAIIHEDYEDPTPTPNTPARGWVVCRRDSPAAHTLEAPPNPMFVVTPSILVNRNCSAECEDERMRFLGFKVAFYVDGPVHMLES</sequence>
<gene>
    <name evidence="2" type="ORF">PTRG_06413</name>
</gene>
<dbReference type="Proteomes" id="UP000001471">
    <property type="component" value="Unassembled WGS sequence"/>
</dbReference>
<evidence type="ECO:0000256" key="1">
    <source>
        <dbReference type="SAM" id="MobiDB-lite"/>
    </source>
</evidence>
<accession>B2W8V5</accession>
<evidence type="ECO:0000313" key="3">
    <source>
        <dbReference type="Proteomes" id="UP000001471"/>
    </source>
</evidence>
<feature type="region of interest" description="Disordered" evidence="1">
    <location>
        <begin position="1"/>
        <end position="24"/>
    </location>
</feature>
<dbReference type="InParanoid" id="B2W8V5"/>
<reference evidence="3" key="1">
    <citation type="journal article" date="2013" name="G3 (Bethesda)">
        <title>Comparative genomics of a plant-pathogenic fungus, Pyrenophora tritici-repentis, reveals transduplication and the impact of repeat elements on pathogenicity and population divergence.</title>
        <authorList>
            <person name="Manning V.A."/>
            <person name="Pandelova I."/>
            <person name="Dhillon B."/>
            <person name="Wilhelm L.J."/>
            <person name="Goodwin S.B."/>
            <person name="Berlin A.M."/>
            <person name="Figueroa M."/>
            <person name="Freitag M."/>
            <person name="Hane J.K."/>
            <person name="Henrissat B."/>
            <person name="Holman W.H."/>
            <person name="Kodira C.D."/>
            <person name="Martin J."/>
            <person name="Oliver R.P."/>
            <person name="Robbertse B."/>
            <person name="Schackwitz W."/>
            <person name="Schwartz D.C."/>
            <person name="Spatafora J.W."/>
            <person name="Turgeon B.G."/>
            <person name="Yandava C."/>
            <person name="Young S."/>
            <person name="Zhou S."/>
            <person name="Zeng Q."/>
            <person name="Grigoriev I.V."/>
            <person name="Ma L.-J."/>
            <person name="Ciuffetti L.M."/>
        </authorList>
    </citation>
    <scope>NUCLEOTIDE SEQUENCE [LARGE SCALE GENOMIC DNA]</scope>
    <source>
        <strain evidence="3">Pt-1C-BFP</strain>
    </source>
</reference>
<name>B2W8V5_PYRTR</name>
<organism evidence="2 3">
    <name type="scientific">Pyrenophora tritici-repentis (strain Pt-1C-BFP)</name>
    <name type="common">Wheat tan spot fungus</name>
    <name type="synonym">Drechslera tritici-repentis</name>
    <dbReference type="NCBI Taxonomy" id="426418"/>
    <lineage>
        <taxon>Eukaryota</taxon>
        <taxon>Fungi</taxon>
        <taxon>Dikarya</taxon>
        <taxon>Ascomycota</taxon>
        <taxon>Pezizomycotina</taxon>
        <taxon>Dothideomycetes</taxon>
        <taxon>Pleosporomycetidae</taxon>
        <taxon>Pleosporales</taxon>
        <taxon>Pleosporineae</taxon>
        <taxon>Pleosporaceae</taxon>
        <taxon>Pyrenophora</taxon>
    </lineage>
</organism>
<evidence type="ECO:0000313" key="2">
    <source>
        <dbReference type="EMBL" id="EDU49333.1"/>
    </source>
</evidence>
<dbReference type="AlphaFoldDB" id="B2W8V5"/>
<protein>
    <submittedName>
        <fullName evidence="2">Uncharacterized protein</fullName>
    </submittedName>
</protein>
<dbReference type="EMBL" id="DS231620">
    <property type="protein sequence ID" value="EDU49333.1"/>
    <property type="molecule type" value="Genomic_DNA"/>
</dbReference>
<dbReference type="HOGENOM" id="CLU_2484449_0_0_1"/>
<proteinExistence type="predicted"/>